<reference evidence="2 3" key="3">
    <citation type="journal article" date="2010" name="BMC Genomics">
        <title>Transcriptome sequencing and comparative analysis of cucumber flowers with different sex types.</title>
        <authorList>
            <person name="Guo S."/>
            <person name="Zheng Y."/>
            <person name="Joung J.G."/>
            <person name="Liu S."/>
            <person name="Zhang Z."/>
            <person name="Crasta O.R."/>
            <person name="Sobral B.W."/>
            <person name="Xu Y."/>
            <person name="Huang S."/>
            <person name="Fei Z."/>
        </authorList>
    </citation>
    <scope>NUCLEOTIDE SEQUENCE [LARGE SCALE GENOMIC DNA]</scope>
    <source>
        <strain evidence="3">cv. 9930</strain>
    </source>
</reference>
<reference evidence="2 3" key="1">
    <citation type="journal article" date="2009" name="Nat. Genet.">
        <title>The genome of the cucumber, Cucumis sativus L.</title>
        <authorList>
            <person name="Huang S."/>
            <person name="Li R."/>
            <person name="Zhang Z."/>
            <person name="Li L."/>
            <person name="Gu X."/>
            <person name="Fan W."/>
            <person name="Lucas W.J."/>
            <person name="Wang X."/>
            <person name="Xie B."/>
            <person name="Ni P."/>
            <person name="Ren Y."/>
            <person name="Zhu H."/>
            <person name="Li J."/>
            <person name="Lin K."/>
            <person name="Jin W."/>
            <person name="Fei Z."/>
            <person name="Li G."/>
            <person name="Staub J."/>
            <person name="Kilian A."/>
            <person name="van der Vossen E.A."/>
            <person name="Wu Y."/>
            <person name="Guo J."/>
            <person name="He J."/>
            <person name="Jia Z."/>
            <person name="Ren Y."/>
            <person name="Tian G."/>
            <person name="Lu Y."/>
            <person name="Ruan J."/>
            <person name="Qian W."/>
            <person name="Wang M."/>
            <person name="Huang Q."/>
            <person name="Li B."/>
            <person name="Xuan Z."/>
            <person name="Cao J."/>
            <person name="Asan"/>
            <person name="Wu Z."/>
            <person name="Zhang J."/>
            <person name="Cai Q."/>
            <person name="Bai Y."/>
            <person name="Zhao B."/>
            <person name="Han Y."/>
            <person name="Li Y."/>
            <person name="Li X."/>
            <person name="Wang S."/>
            <person name="Shi Q."/>
            <person name="Liu S."/>
            <person name="Cho W.K."/>
            <person name="Kim J.Y."/>
            <person name="Xu Y."/>
            <person name="Heller-Uszynska K."/>
            <person name="Miao H."/>
            <person name="Cheng Z."/>
            <person name="Zhang S."/>
            <person name="Wu J."/>
            <person name="Yang Y."/>
            <person name="Kang H."/>
            <person name="Li M."/>
            <person name="Liang H."/>
            <person name="Ren X."/>
            <person name="Shi Z."/>
            <person name="Wen M."/>
            <person name="Jian M."/>
            <person name="Yang H."/>
            <person name="Zhang G."/>
            <person name="Yang Z."/>
            <person name="Chen R."/>
            <person name="Liu S."/>
            <person name="Li J."/>
            <person name="Ma L."/>
            <person name="Liu H."/>
            <person name="Zhou Y."/>
            <person name="Zhao J."/>
            <person name="Fang X."/>
            <person name="Li G."/>
            <person name="Fang L."/>
            <person name="Li Y."/>
            <person name="Liu D."/>
            <person name="Zheng H."/>
            <person name="Zhang Y."/>
            <person name="Qin N."/>
            <person name="Li Z."/>
            <person name="Yang G."/>
            <person name="Yang S."/>
            <person name="Bolund L."/>
            <person name="Kristiansen K."/>
            <person name="Zheng H."/>
            <person name="Li S."/>
            <person name="Zhang X."/>
            <person name="Yang H."/>
            <person name="Wang J."/>
            <person name="Sun R."/>
            <person name="Zhang B."/>
            <person name="Jiang S."/>
            <person name="Wang J."/>
            <person name="Du Y."/>
            <person name="Li S."/>
        </authorList>
    </citation>
    <scope>NUCLEOTIDE SEQUENCE [LARGE SCALE GENOMIC DNA]</scope>
    <source>
        <strain evidence="3">cv. 9930</strain>
    </source>
</reference>
<evidence type="ECO:0000313" key="3">
    <source>
        <dbReference type="Proteomes" id="UP000029981"/>
    </source>
</evidence>
<dbReference type="EMBL" id="CM002922">
    <property type="protein sequence ID" value="KGN63755.1"/>
    <property type="molecule type" value="Genomic_DNA"/>
</dbReference>
<sequence length="123" mass="13709">MSCTIVTLEKIEVYTKDVSIKIAPPFDFMDIIPLEAVGRYKECILLLCSWIYNFGGLAVMKQHNFIDTGPGPYQVAPPMCDPMQHGQTQPYPPIVPPQGETKSETVPPSMKTKFRGDGFCRGL</sequence>
<evidence type="ECO:0000313" key="2">
    <source>
        <dbReference type="EMBL" id="KGN63755.1"/>
    </source>
</evidence>
<evidence type="ECO:0000256" key="1">
    <source>
        <dbReference type="SAM" id="MobiDB-lite"/>
    </source>
</evidence>
<dbReference type="Proteomes" id="UP000029981">
    <property type="component" value="Chromosome 1"/>
</dbReference>
<gene>
    <name evidence="2" type="ORF">Csa_1G014520</name>
</gene>
<name>A0A0A0LPD8_CUCSA</name>
<reference evidence="2 3" key="4">
    <citation type="journal article" date="2011" name="BMC Genomics">
        <title>RNA-Seq improves annotation of protein-coding genes in the cucumber genome.</title>
        <authorList>
            <person name="Li Z."/>
            <person name="Zhang Z."/>
            <person name="Yan P."/>
            <person name="Huang S."/>
            <person name="Fei Z."/>
            <person name="Lin K."/>
        </authorList>
    </citation>
    <scope>NUCLEOTIDE SEQUENCE [LARGE SCALE GENOMIC DNA]</scope>
    <source>
        <strain evidence="3">cv. 9930</strain>
    </source>
</reference>
<accession>A0A0A0LPD8</accession>
<keyword evidence="3" id="KW-1185">Reference proteome</keyword>
<dbReference type="Gramene" id="KGN63755">
    <property type="protein sequence ID" value="KGN63755"/>
    <property type="gene ID" value="Csa_1G014520"/>
</dbReference>
<organism evidence="2 3">
    <name type="scientific">Cucumis sativus</name>
    <name type="common">Cucumber</name>
    <dbReference type="NCBI Taxonomy" id="3659"/>
    <lineage>
        <taxon>Eukaryota</taxon>
        <taxon>Viridiplantae</taxon>
        <taxon>Streptophyta</taxon>
        <taxon>Embryophyta</taxon>
        <taxon>Tracheophyta</taxon>
        <taxon>Spermatophyta</taxon>
        <taxon>Magnoliopsida</taxon>
        <taxon>eudicotyledons</taxon>
        <taxon>Gunneridae</taxon>
        <taxon>Pentapetalae</taxon>
        <taxon>rosids</taxon>
        <taxon>fabids</taxon>
        <taxon>Cucurbitales</taxon>
        <taxon>Cucurbitaceae</taxon>
        <taxon>Benincaseae</taxon>
        <taxon>Cucumis</taxon>
    </lineage>
</organism>
<dbReference type="AlphaFoldDB" id="A0A0A0LPD8"/>
<proteinExistence type="predicted"/>
<feature type="region of interest" description="Disordered" evidence="1">
    <location>
        <begin position="86"/>
        <end position="108"/>
    </location>
</feature>
<protein>
    <submittedName>
        <fullName evidence="2">Uncharacterized protein</fullName>
    </submittedName>
</protein>
<reference evidence="2 3" key="2">
    <citation type="journal article" date="2009" name="PLoS ONE">
        <title>An integrated genetic and cytogenetic map of the cucumber genome.</title>
        <authorList>
            <person name="Ren Y."/>
            <person name="Zhang Z."/>
            <person name="Liu J."/>
            <person name="Staub J.E."/>
            <person name="Han Y."/>
            <person name="Cheng Z."/>
            <person name="Li X."/>
            <person name="Lu J."/>
            <person name="Miao H."/>
            <person name="Kang H."/>
            <person name="Xie B."/>
            <person name="Gu X."/>
            <person name="Wang X."/>
            <person name="Du Y."/>
            <person name="Jin W."/>
            <person name="Huang S."/>
        </authorList>
    </citation>
    <scope>NUCLEOTIDE SEQUENCE [LARGE SCALE GENOMIC DNA]</scope>
    <source>
        <strain evidence="3">cv. 9930</strain>
    </source>
</reference>